<proteinExistence type="predicted"/>
<sequence length="149" mass="16222">MKAALLFLVVSAIFAFDSRFEYGCGQTSCTFKFIVPENIARFVDPGVLVSQVNSLNYSIGVLQSLEESTAQFTDTTGFNEKFTSEYDKTQGIVTPVTDAVTNQKSNFSTAADESSSLLQQAKLLTDMTNCFQSGGISEHCGNLTSESFF</sequence>
<dbReference type="Proteomes" id="UP000025227">
    <property type="component" value="Unplaced"/>
</dbReference>
<dbReference type="OMA" id="THNCSIV"/>
<evidence type="ECO:0000313" key="3">
    <source>
        <dbReference type="WBParaSite" id="HCON_00048730-00001"/>
    </source>
</evidence>
<keyword evidence="1" id="KW-0732">Signal</keyword>
<evidence type="ECO:0000313" key="2">
    <source>
        <dbReference type="Proteomes" id="UP000025227"/>
    </source>
</evidence>
<feature type="chain" id="PRO_5029647389" evidence="1">
    <location>
        <begin position="16"/>
        <end position="149"/>
    </location>
</feature>
<reference evidence="3" key="1">
    <citation type="submission" date="2020-12" db="UniProtKB">
        <authorList>
            <consortium name="WormBaseParasite"/>
        </authorList>
    </citation>
    <scope>IDENTIFICATION</scope>
    <source>
        <strain evidence="3">MHco3</strain>
    </source>
</reference>
<feature type="signal peptide" evidence="1">
    <location>
        <begin position="1"/>
        <end position="15"/>
    </location>
</feature>
<keyword evidence="2" id="KW-1185">Reference proteome</keyword>
<protein>
    <submittedName>
        <fullName evidence="3">Uncharacterized protein</fullName>
    </submittedName>
</protein>
<evidence type="ECO:0000256" key="1">
    <source>
        <dbReference type="SAM" id="SignalP"/>
    </source>
</evidence>
<name>A0A7I4Y3P4_HAECO</name>
<organism evidence="2 3">
    <name type="scientific">Haemonchus contortus</name>
    <name type="common">Barber pole worm</name>
    <dbReference type="NCBI Taxonomy" id="6289"/>
    <lineage>
        <taxon>Eukaryota</taxon>
        <taxon>Metazoa</taxon>
        <taxon>Ecdysozoa</taxon>
        <taxon>Nematoda</taxon>
        <taxon>Chromadorea</taxon>
        <taxon>Rhabditida</taxon>
        <taxon>Rhabditina</taxon>
        <taxon>Rhabditomorpha</taxon>
        <taxon>Strongyloidea</taxon>
        <taxon>Trichostrongylidae</taxon>
        <taxon>Haemonchus</taxon>
    </lineage>
</organism>
<dbReference type="OrthoDB" id="5849956at2759"/>
<dbReference type="AlphaFoldDB" id="A0A7I4Y3P4"/>
<accession>A0A7I4Y3P4</accession>
<dbReference type="WBParaSite" id="HCON_00048730-00001">
    <property type="protein sequence ID" value="HCON_00048730-00001"/>
    <property type="gene ID" value="HCON_00048730"/>
</dbReference>